<dbReference type="Proteomes" id="UP001437386">
    <property type="component" value="Segment"/>
</dbReference>
<sequence>MTVIATRVEDGLNIFVHDKNGQIKVEINGTFINATNTSTDIWDSLDFEQKEALLDYYVSIYRSY</sequence>
<organism evidence="1 2">
    <name type="scientific">Enterobacter phage KKP_3711</name>
    <dbReference type="NCBI Taxonomy" id="3109398"/>
    <lineage>
        <taxon>Viruses</taxon>
        <taxon>Duplodnaviria</taxon>
        <taxon>Heunggongvirae</taxon>
        <taxon>Uroviricota</taxon>
        <taxon>Caudoviricetes</taxon>
        <taxon>Demerecviridae</taxon>
        <taxon>Markadamsvirinae</taxon>
    </lineage>
</organism>
<reference evidence="1 2" key="1">
    <citation type="submission" date="2024-04" db="EMBL/GenBank/DDBJ databases">
        <authorList>
            <person name="Wojcicki M."/>
            <person name="Srednicka P."/>
            <person name="Shymialevich D."/>
            <person name="Sokolowska B."/>
        </authorList>
    </citation>
    <scope>NUCLEOTIDE SEQUENCE [LARGE SCALE GENOMIC DNA]</scope>
</reference>
<evidence type="ECO:0000313" key="2">
    <source>
        <dbReference type="Proteomes" id="UP001437386"/>
    </source>
</evidence>
<accession>A0AAX4Q4S8</accession>
<dbReference type="EMBL" id="PP579741">
    <property type="protein sequence ID" value="XAG95826.1"/>
    <property type="molecule type" value="Genomic_DNA"/>
</dbReference>
<gene>
    <name evidence="1" type="ORF">U7154_000059</name>
</gene>
<protein>
    <submittedName>
        <fullName evidence="1">Uncharacterized protein</fullName>
    </submittedName>
</protein>
<name>A0AAX4Q4S8_9CAUD</name>
<evidence type="ECO:0000313" key="1">
    <source>
        <dbReference type="EMBL" id="XAG95826.1"/>
    </source>
</evidence>
<keyword evidence="2" id="KW-1185">Reference proteome</keyword>
<proteinExistence type="predicted"/>